<dbReference type="AlphaFoldDB" id="U5VY37"/>
<dbReference type="RefSeq" id="WP_023362286.1">
    <property type="nucleotide sequence ID" value="NC_022657.1"/>
</dbReference>
<dbReference type="EMBL" id="CP006272">
    <property type="protein sequence ID" value="AGZ41913.1"/>
    <property type="molecule type" value="Genomic_DNA"/>
</dbReference>
<dbReference type="Gene3D" id="2.60.120.380">
    <property type="match status" value="1"/>
</dbReference>
<proteinExistence type="predicted"/>
<name>U5VY37_9ACTN</name>
<feature type="transmembrane region" description="Helical" evidence="2">
    <location>
        <begin position="191"/>
        <end position="215"/>
    </location>
</feature>
<dbReference type="OrthoDB" id="574668at2"/>
<dbReference type="STRING" id="1246995.AFR_18175"/>
<keyword evidence="3" id="KW-0732">Signal</keyword>
<keyword evidence="5" id="KW-1185">Reference proteome</keyword>
<dbReference type="PATRIC" id="fig|1246995.3.peg.3689"/>
<feature type="chain" id="PRO_5004665334" evidence="3">
    <location>
        <begin position="30"/>
        <end position="881"/>
    </location>
</feature>
<evidence type="ECO:0000313" key="4">
    <source>
        <dbReference type="EMBL" id="AGZ41913.1"/>
    </source>
</evidence>
<evidence type="ECO:0000256" key="2">
    <source>
        <dbReference type="SAM" id="Phobius"/>
    </source>
</evidence>
<dbReference type="Proteomes" id="UP000017746">
    <property type="component" value="Chromosome"/>
</dbReference>
<keyword evidence="2" id="KW-0472">Membrane</keyword>
<feature type="signal peptide" evidence="3">
    <location>
        <begin position="1"/>
        <end position="29"/>
    </location>
</feature>
<keyword evidence="2" id="KW-1133">Transmembrane helix</keyword>
<dbReference type="KEGG" id="afs:AFR_18175"/>
<feature type="region of interest" description="Disordered" evidence="1">
    <location>
        <begin position="399"/>
        <end position="420"/>
    </location>
</feature>
<accession>U5VY37</accession>
<feature type="transmembrane region" description="Helical" evidence="2">
    <location>
        <begin position="222"/>
        <end position="239"/>
    </location>
</feature>
<keyword evidence="2" id="KW-0812">Transmembrane</keyword>
<reference evidence="4 5" key="1">
    <citation type="journal article" date="2014" name="J. Biotechnol.">
        <title>Complete genome sequence of the actinobacterium Actinoplanes friuliensis HAG 010964, producer of the lipopeptide antibiotic friulimycin.</title>
        <authorList>
            <person name="Ruckert C."/>
            <person name="Szczepanowski R."/>
            <person name="Albersmeier A."/>
            <person name="Goesmann A."/>
            <person name="Fischer N."/>
            <person name="Steinkamper A."/>
            <person name="Puhler A."/>
            <person name="Biener R."/>
            <person name="Schwartz D."/>
            <person name="Kalinowski J."/>
        </authorList>
    </citation>
    <scope>NUCLEOTIDE SEQUENCE [LARGE SCALE GENOMIC DNA]</scope>
    <source>
        <strain evidence="4 5">DSM 7358</strain>
    </source>
</reference>
<evidence type="ECO:0000256" key="3">
    <source>
        <dbReference type="SAM" id="SignalP"/>
    </source>
</evidence>
<dbReference type="HOGENOM" id="CLU_326697_0_0_11"/>
<protein>
    <submittedName>
        <fullName evidence="4">von Willebrand factor type D protein</fullName>
    </submittedName>
</protein>
<sequence>MLSSVVRSMITGAALAAAVIAGWGSPAAAADSGVHLDVTTPEAVHEPGAGVPLRLVVTNRHDEPCVLASVADASVSVLAATRDGRPLTPSFARALIGSGSGTILTRYARSIAPGDTASFTLDAVQPQGLTTVTPLRDQSALETTWPTADAGTYRVDLAYQVPAIVGADACTGRSNVVTVAFEVGEPGPSRLLLALLTAGALLVILLLVVVILLVVRRRSTAAPVLVLLLVVAGTLTLPGRARADIVYSGGSDTASNVVYGGCAGLIGDFNPDLWEQLDGRGKGAPTVRIYQWIYSERVQLGGDSRSSLIKWDYRDKSHIEGEAAGVNYDPCAELYHELVHAQDAANNKLSDAKCGDSNVFVDEIRATYAENAYRTSHGLKPRTGYGGIALPATLDDCAPGKKTKKDKTAKPAPGTSAPAKKARRCASGSCAVSNGDPHLTTFDGQQYSFQAVGEFVAAGDPGIQVRQAPLPGYRTVSVNSAVALRAGDTRLGFYLVDGHIVVHRDGDPATVETGDTPLPGGAVLGRSVDQYTGDIYDVTWADGAVASVWRTGAYGLVLTVAPAANRRDDRSGLLGDFPGTAQLYTAFADKWRVTDDTSLFDYADGQNTATFTDRAFPSESEPTQSPARAEAASVACSAAGVTGATDLANCVLDVSLTGSADFATIASDIAALVSAPAVGDPASSVASVEQAGAVGHQTFAGKEGERAYIEVESSSFDDQCGSLTVRAPDGRTIGLGCVKTGGVIDGAALPVDGEYRIDVDPDGDAVGEVRLGIVVSKDQREKISIGGGPVTATIGDPGGLARFTFTGTAGQTVAVDASGASIPDQCGVLQIQASDGAGLAEGCLARGAGRLEDVTLPRDGTYRLVVDPARAGTGEVTLQLH</sequence>
<dbReference type="eggNOG" id="COG0810">
    <property type="taxonomic scope" value="Bacteria"/>
</dbReference>
<organism evidence="4 5">
    <name type="scientific">Actinoplanes friuliensis DSM 7358</name>
    <dbReference type="NCBI Taxonomy" id="1246995"/>
    <lineage>
        <taxon>Bacteria</taxon>
        <taxon>Bacillati</taxon>
        <taxon>Actinomycetota</taxon>
        <taxon>Actinomycetes</taxon>
        <taxon>Micromonosporales</taxon>
        <taxon>Micromonosporaceae</taxon>
        <taxon>Actinoplanes</taxon>
    </lineage>
</organism>
<evidence type="ECO:0000256" key="1">
    <source>
        <dbReference type="SAM" id="MobiDB-lite"/>
    </source>
</evidence>
<gene>
    <name evidence="4" type="ORF">AFR_18175</name>
</gene>
<evidence type="ECO:0000313" key="5">
    <source>
        <dbReference type="Proteomes" id="UP000017746"/>
    </source>
</evidence>